<feature type="compositionally biased region" description="Low complexity" evidence="1">
    <location>
        <begin position="505"/>
        <end position="528"/>
    </location>
</feature>
<dbReference type="AlphaFoldDB" id="A0AA88KS22"/>
<feature type="compositionally biased region" description="Basic and acidic residues" evidence="1">
    <location>
        <begin position="484"/>
        <end position="503"/>
    </location>
</feature>
<dbReference type="EMBL" id="PYSW02000001">
    <property type="protein sequence ID" value="KAG2393786.1"/>
    <property type="molecule type" value="Genomic_DNA"/>
</dbReference>
<reference evidence="3 4" key="1">
    <citation type="journal article" date="2018" name="BMC Genomics">
        <title>The genome of Naegleria lovaniensis, the basis for a comparative approach to unravel pathogenicity factors of the human pathogenic amoeba N. fowleri.</title>
        <authorList>
            <person name="Liechti N."/>
            <person name="Schurch N."/>
            <person name="Bruggmann R."/>
            <person name="Wittwer M."/>
        </authorList>
    </citation>
    <scope>NUCLEOTIDE SEQUENCE [LARGE SCALE GENOMIC DNA]</scope>
    <source>
        <strain evidence="3 4">ATCC 30569</strain>
    </source>
</reference>
<evidence type="ECO:0000256" key="1">
    <source>
        <dbReference type="SAM" id="MobiDB-lite"/>
    </source>
</evidence>
<feature type="region of interest" description="Disordered" evidence="1">
    <location>
        <begin position="483"/>
        <end position="529"/>
    </location>
</feature>
<evidence type="ECO:0000313" key="3">
    <source>
        <dbReference type="EMBL" id="KAG2393786.1"/>
    </source>
</evidence>
<keyword evidence="2" id="KW-0472">Membrane</keyword>
<protein>
    <submittedName>
        <fullName evidence="3">Uncharacterized protein</fullName>
    </submittedName>
</protein>
<feature type="transmembrane region" description="Helical" evidence="2">
    <location>
        <begin position="390"/>
        <end position="415"/>
    </location>
</feature>
<sequence length="809" mass="91907">MTLHTILSTRNKVMPFEETAQTDQLHQEYEKVSQHSELERSRFSISIKCLIIVLLVSAIVVSVLFLTTVWVTSFSSSVSIMSDSLMMEQFTKIINYTDETITKVVVTSQTTKNILWHTFNYSDIVTNDLISYKLFKSAHDYLGDVLVTVYFGDTKGGNIGMFVYNGTPMIIYLNTTGQYFSYCKQTLALEYCITNSQYPDVVLPPFDLGPIMDVAQNYPNQPTYTLSYTDVTLPSVTFMSLINSKPTLNVTRNDGFSYDWYLGIDMSVSSISQYLKKAIDNIPGSFVFTIEVKTDFIIASSFPTLPVSIWDSQGKETRKTALTFDSPLVNDIGRLVYSHFNNQLTALPCGNYTLLNYGVSFINIYRYCNPEGVDWLFVYSVPQWFYLENMIVAVIVALFSSLAIVVGGVALGVWFSMKMIQPIQNLVVLFASVSNMDLDSIDITSSSLSEVFLLQQHFKFMVNKMRQYRCFIPPHLLAQIESSEPTKPKQVKDSTQESSKNLRESNSISGTNTSAASSSNKVQDSQSSGKRVTNSMFKLGLEKRKFTSSAIHFVGLDRALESLSSKEVTMLLHDFFEVVQKTSSQSSSYLGNFEQNTVNISWNLTSDVSNHEEKSIAITSFILEKLQALPQTKWSKYENLQMKFIAATVSQECVCGNIGTNQCKSFSVFGSYQFNLKKLIKHASKLQLSLVTTRNVSERIKHSRLVRFIGHKKLLPNEENIPFVSRKTSEKTEIYEVGESTECDMDEWMYELEQKKRKEKWNQYHSACEKFLSQEYETAKELFQTYFKENQSDLAASYMIHQCSSKGLV</sequence>
<dbReference type="Gene3D" id="3.30.70.1230">
    <property type="entry name" value="Nucleotide cyclase"/>
    <property type="match status" value="1"/>
</dbReference>
<proteinExistence type="predicted"/>
<keyword evidence="4" id="KW-1185">Reference proteome</keyword>
<dbReference type="RefSeq" id="XP_044555680.1">
    <property type="nucleotide sequence ID" value="XM_044693091.1"/>
</dbReference>
<dbReference type="GeneID" id="68096005"/>
<keyword evidence="2" id="KW-0812">Transmembrane</keyword>
<organism evidence="3 4">
    <name type="scientific">Naegleria lovaniensis</name>
    <name type="common">Amoeba</name>
    <dbReference type="NCBI Taxonomy" id="51637"/>
    <lineage>
        <taxon>Eukaryota</taxon>
        <taxon>Discoba</taxon>
        <taxon>Heterolobosea</taxon>
        <taxon>Tetramitia</taxon>
        <taxon>Eutetramitia</taxon>
        <taxon>Vahlkampfiidae</taxon>
        <taxon>Naegleria</taxon>
    </lineage>
</organism>
<keyword evidence="2" id="KW-1133">Transmembrane helix</keyword>
<accession>A0AA88KS22</accession>
<comment type="caution">
    <text evidence="3">The sequence shown here is derived from an EMBL/GenBank/DDBJ whole genome shotgun (WGS) entry which is preliminary data.</text>
</comment>
<gene>
    <name evidence="3" type="ORF">C9374_003550</name>
</gene>
<name>A0AA88KS22_NAELO</name>
<evidence type="ECO:0000256" key="2">
    <source>
        <dbReference type="SAM" id="Phobius"/>
    </source>
</evidence>
<feature type="transmembrane region" description="Helical" evidence="2">
    <location>
        <begin position="49"/>
        <end position="71"/>
    </location>
</feature>
<evidence type="ECO:0000313" key="4">
    <source>
        <dbReference type="Proteomes" id="UP000816034"/>
    </source>
</evidence>
<dbReference type="InterPro" id="IPR029787">
    <property type="entry name" value="Nucleotide_cyclase"/>
</dbReference>
<dbReference type="Proteomes" id="UP000816034">
    <property type="component" value="Unassembled WGS sequence"/>
</dbReference>